<sequence>MDRAATSYTLPLADKLKSHRCDWCRNLAKAVLVFPIRVVFSCPAHPTYLMQLPRWINSPASSIGWPASLLVLLQLSSRSSHPKLPLLIKRTTKGTQNVQRLKRAQKKPSPRAAPPVRISSGPPSAGTGPRLFALMLDRQAAHFLTNHVLVSPICSLQCLIAGGKRFRCGIPWDVLPETSLRASEISPTVMLPEFSLTDIESAVNSAPP</sequence>
<name>A0A3R7DKI9_CLOSI</name>
<feature type="compositionally biased region" description="Basic residues" evidence="1">
    <location>
        <begin position="100"/>
        <end position="109"/>
    </location>
</feature>
<organism evidence="2 3">
    <name type="scientific">Clonorchis sinensis</name>
    <name type="common">Chinese liver fluke</name>
    <dbReference type="NCBI Taxonomy" id="79923"/>
    <lineage>
        <taxon>Eukaryota</taxon>
        <taxon>Metazoa</taxon>
        <taxon>Spiralia</taxon>
        <taxon>Lophotrochozoa</taxon>
        <taxon>Platyhelminthes</taxon>
        <taxon>Trematoda</taxon>
        <taxon>Digenea</taxon>
        <taxon>Opisthorchiida</taxon>
        <taxon>Opisthorchiata</taxon>
        <taxon>Opisthorchiidae</taxon>
        <taxon>Clonorchis</taxon>
    </lineage>
</organism>
<evidence type="ECO:0000313" key="3">
    <source>
        <dbReference type="Proteomes" id="UP000286415"/>
    </source>
</evidence>
<feature type="region of interest" description="Disordered" evidence="1">
    <location>
        <begin position="94"/>
        <end position="125"/>
    </location>
</feature>
<protein>
    <submittedName>
        <fullName evidence="2">Uncharacterized protein</fullName>
    </submittedName>
</protein>
<evidence type="ECO:0000313" key="2">
    <source>
        <dbReference type="EMBL" id="KAG5451410.1"/>
    </source>
</evidence>
<gene>
    <name evidence="2" type="ORF">CSKR_112072</name>
</gene>
<reference evidence="2 3" key="2">
    <citation type="journal article" date="2021" name="Genomics">
        <title>High-quality reference genome for Clonorchis sinensis.</title>
        <authorList>
            <person name="Young N.D."/>
            <person name="Stroehlein A.J."/>
            <person name="Kinkar L."/>
            <person name="Wang T."/>
            <person name="Sohn W.M."/>
            <person name="Chang B.C.H."/>
            <person name="Kaur P."/>
            <person name="Weisz D."/>
            <person name="Dudchenko O."/>
            <person name="Aiden E.L."/>
            <person name="Korhonen P.K."/>
            <person name="Gasser R.B."/>
        </authorList>
    </citation>
    <scope>NUCLEOTIDE SEQUENCE [LARGE SCALE GENOMIC DNA]</scope>
    <source>
        <strain evidence="2">Cs-k2</strain>
    </source>
</reference>
<reference evidence="2 3" key="1">
    <citation type="journal article" date="2018" name="Biotechnol. Adv.">
        <title>Improved genomic resources and new bioinformatic workflow for the carcinogenic parasite Clonorchis sinensis: Biotechnological implications.</title>
        <authorList>
            <person name="Wang D."/>
            <person name="Korhonen P.K."/>
            <person name="Gasser R.B."/>
            <person name="Young N.D."/>
        </authorList>
    </citation>
    <scope>NUCLEOTIDE SEQUENCE [LARGE SCALE GENOMIC DNA]</scope>
    <source>
        <strain evidence="2">Cs-k2</strain>
    </source>
</reference>
<evidence type="ECO:0000256" key="1">
    <source>
        <dbReference type="SAM" id="MobiDB-lite"/>
    </source>
</evidence>
<proteinExistence type="predicted"/>
<dbReference type="InParanoid" id="A0A3R7DKI9"/>
<dbReference type="AlphaFoldDB" id="A0A3R7DKI9"/>
<comment type="caution">
    <text evidence="2">The sequence shown here is derived from an EMBL/GenBank/DDBJ whole genome shotgun (WGS) entry which is preliminary data.</text>
</comment>
<accession>A0A3R7DKI9</accession>
<dbReference type="Proteomes" id="UP000286415">
    <property type="component" value="Unassembled WGS sequence"/>
</dbReference>
<keyword evidence="3" id="KW-1185">Reference proteome</keyword>
<dbReference type="EMBL" id="NIRI02000042">
    <property type="protein sequence ID" value="KAG5451410.1"/>
    <property type="molecule type" value="Genomic_DNA"/>
</dbReference>